<feature type="region of interest" description="Disordered" evidence="1">
    <location>
        <begin position="12"/>
        <end position="76"/>
    </location>
</feature>
<dbReference type="EMBL" id="SRPW01000687">
    <property type="protein sequence ID" value="KAG6012866.1"/>
    <property type="molecule type" value="Genomic_DNA"/>
</dbReference>
<name>A0A9P7NCR9_9HYPO</name>
<comment type="caution">
    <text evidence="2">The sequence shown here is derived from an EMBL/GenBank/DDBJ whole genome shotgun (WGS) entry which is preliminary data.</text>
</comment>
<feature type="compositionally biased region" description="Polar residues" evidence="1">
    <location>
        <begin position="29"/>
        <end position="41"/>
    </location>
</feature>
<proteinExistence type="predicted"/>
<evidence type="ECO:0000313" key="2">
    <source>
        <dbReference type="EMBL" id="KAG6012866.1"/>
    </source>
</evidence>
<protein>
    <submittedName>
        <fullName evidence="2">Uncharacterized protein</fullName>
    </submittedName>
</protein>
<sequence>MVLRPLSGRWLSDQRHGDIQGSDGVGLNNGIQLSSTESGNPVLTPEAGDNETYNESEGPGPTAVRSESSMTKTTDMRLKSKGTVRWVIYISSWIDGEKKCNNGVDDEGKDKCRSGYEVDTPVRSATGTASATTVLIMAPAIELPSPMR</sequence>
<keyword evidence="3" id="KW-1185">Reference proteome</keyword>
<gene>
    <name evidence="2" type="ORF">E4U43_007605</name>
</gene>
<evidence type="ECO:0000313" key="3">
    <source>
        <dbReference type="Proteomes" id="UP000748025"/>
    </source>
</evidence>
<accession>A0A9P7NCR9</accession>
<organism evidence="2 3">
    <name type="scientific">Claviceps pusilla</name>
    <dbReference type="NCBI Taxonomy" id="123648"/>
    <lineage>
        <taxon>Eukaryota</taxon>
        <taxon>Fungi</taxon>
        <taxon>Dikarya</taxon>
        <taxon>Ascomycota</taxon>
        <taxon>Pezizomycotina</taxon>
        <taxon>Sordariomycetes</taxon>
        <taxon>Hypocreomycetidae</taxon>
        <taxon>Hypocreales</taxon>
        <taxon>Clavicipitaceae</taxon>
        <taxon>Claviceps</taxon>
    </lineage>
</organism>
<dbReference type="Proteomes" id="UP000748025">
    <property type="component" value="Unassembled WGS sequence"/>
</dbReference>
<dbReference type="AlphaFoldDB" id="A0A9P7NCR9"/>
<reference evidence="2" key="1">
    <citation type="journal article" date="2020" name="bioRxiv">
        <title>Whole genome comparisons of ergot fungi reveals the divergence and evolution of species within the genus Claviceps are the result of varying mechanisms driving genome evolution and host range expansion.</title>
        <authorList>
            <person name="Wyka S.A."/>
            <person name="Mondo S.J."/>
            <person name="Liu M."/>
            <person name="Dettman J."/>
            <person name="Nalam V."/>
            <person name="Broders K.D."/>
        </authorList>
    </citation>
    <scope>NUCLEOTIDE SEQUENCE</scope>
    <source>
        <strain evidence="2">CCC 602</strain>
    </source>
</reference>
<evidence type="ECO:0000256" key="1">
    <source>
        <dbReference type="SAM" id="MobiDB-lite"/>
    </source>
</evidence>